<evidence type="ECO:0000256" key="6">
    <source>
        <dbReference type="ARBA" id="ARBA00022989"/>
    </source>
</evidence>
<evidence type="ECO:0000256" key="7">
    <source>
        <dbReference type="ARBA" id="ARBA00023136"/>
    </source>
</evidence>
<evidence type="ECO:0000256" key="5">
    <source>
        <dbReference type="ARBA" id="ARBA00022692"/>
    </source>
</evidence>
<dbReference type="InterPro" id="IPR024529">
    <property type="entry name" value="ECF_trnsprt_substrate-spec"/>
</dbReference>
<comment type="subcellular location">
    <subcellularLocation>
        <location evidence="1">Cell membrane</location>
        <topology evidence="1">Multi-pass membrane protein</topology>
    </subcellularLocation>
</comment>
<dbReference type="EMBL" id="JAGGJX010000004">
    <property type="protein sequence ID" value="MBP1855758.1"/>
    <property type="molecule type" value="Genomic_DNA"/>
</dbReference>
<evidence type="ECO:0000256" key="1">
    <source>
        <dbReference type="ARBA" id="ARBA00004651"/>
    </source>
</evidence>
<dbReference type="PANTHER" id="PTHR38438">
    <property type="entry name" value="RIBOFLAVIN TRANSPORTER RIBU"/>
    <property type="match status" value="1"/>
</dbReference>
<comment type="similarity">
    <text evidence="2 8">Belongs to the prokaryotic riboflavin transporter (P-RFT) (TC 2.A.87) family.</text>
</comment>
<comment type="function">
    <text evidence="8">Probably a riboflavin-binding protein that interacts with the energy-coupling factor (ECF) ABC-transporter complex.</text>
</comment>
<feature type="transmembrane region" description="Helical" evidence="9">
    <location>
        <begin position="170"/>
        <end position="194"/>
    </location>
</feature>
<sequence>MHNQNTVNRQTSLKTRTLVMMAILSTISFILMYIEMPIPGIFPDFLKIDISDIPAILGGMSFSPIVGVGIVVVKNIVHAITATTSGGVGEIANALIGGVYVFVICYIYKKSTDIKGVIAGIVLGTLAMTVVGAIVNYFITLPFYGQLMGLDAIINLGSVINHRITDLFSFVIWMIVPFNILKGTLLSICSVVLFKKMGHIINNKY</sequence>
<accession>A0ABS4ECT3</accession>
<evidence type="ECO:0000256" key="3">
    <source>
        <dbReference type="ARBA" id="ARBA00022448"/>
    </source>
</evidence>
<organism evidence="10 11">
    <name type="scientific">Metaclostridioides mangenotii</name>
    <dbReference type="NCBI Taxonomy" id="1540"/>
    <lineage>
        <taxon>Bacteria</taxon>
        <taxon>Bacillati</taxon>
        <taxon>Bacillota</taxon>
        <taxon>Clostridia</taxon>
        <taxon>Peptostreptococcales</taxon>
        <taxon>Peptostreptococcaceae</taxon>
        <taxon>Metaclostridioides</taxon>
    </lineage>
</organism>
<evidence type="ECO:0000256" key="8">
    <source>
        <dbReference type="PIRNR" id="PIRNR037778"/>
    </source>
</evidence>
<gene>
    <name evidence="10" type="ORF">J2Z43_002156</name>
</gene>
<comment type="caution">
    <text evidence="10">The sequence shown here is derived from an EMBL/GenBank/DDBJ whole genome shotgun (WGS) entry which is preliminary data.</text>
</comment>
<dbReference type="PIRSF" id="PIRSF037778">
    <property type="entry name" value="UCP037778_transp_RibU"/>
    <property type="match status" value="1"/>
</dbReference>
<dbReference type="InterPro" id="IPR025720">
    <property type="entry name" value="RibU"/>
</dbReference>
<dbReference type="PANTHER" id="PTHR38438:SF1">
    <property type="entry name" value="RIBOFLAVIN TRANSPORTER RIBU"/>
    <property type="match status" value="1"/>
</dbReference>
<keyword evidence="5 9" id="KW-0812">Transmembrane</keyword>
<dbReference type="Gene3D" id="1.10.1760.20">
    <property type="match status" value="1"/>
</dbReference>
<evidence type="ECO:0000256" key="2">
    <source>
        <dbReference type="ARBA" id="ARBA00005540"/>
    </source>
</evidence>
<name>A0ABS4ECT3_9FIRM</name>
<dbReference type="Proteomes" id="UP000767291">
    <property type="component" value="Unassembled WGS sequence"/>
</dbReference>
<keyword evidence="11" id="KW-1185">Reference proteome</keyword>
<protein>
    <recommendedName>
        <fullName evidence="8">Riboflavin transporter</fullName>
    </recommendedName>
</protein>
<keyword evidence="6 9" id="KW-1133">Transmembrane helix</keyword>
<dbReference type="Pfam" id="PF12822">
    <property type="entry name" value="ECF_trnsprt"/>
    <property type="match status" value="1"/>
</dbReference>
<reference evidence="10 11" key="1">
    <citation type="submission" date="2021-03" db="EMBL/GenBank/DDBJ databases">
        <title>Genomic Encyclopedia of Type Strains, Phase IV (KMG-IV): sequencing the most valuable type-strain genomes for metagenomic binning, comparative biology and taxonomic classification.</title>
        <authorList>
            <person name="Goeker M."/>
        </authorList>
    </citation>
    <scope>NUCLEOTIDE SEQUENCE [LARGE SCALE GENOMIC DNA]</scope>
    <source>
        <strain evidence="10 11">DSM 1289</strain>
    </source>
</reference>
<dbReference type="RefSeq" id="WP_209457159.1">
    <property type="nucleotide sequence ID" value="NZ_BAAACS010000004.1"/>
</dbReference>
<evidence type="ECO:0000256" key="4">
    <source>
        <dbReference type="ARBA" id="ARBA00022475"/>
    </source>
</evidence>
<evidence type="ECO:0000256" key="9">
    <source>
        <dbReference type="SAM" id="Phobius"/>
    </source>
</evidence>
<keyword evidence="4 8" id="KW-1003">Cell membrane</keyword>
<feature type="transmembrane region" description="Helical" evidence="9">
    <location>
        <begin position="91"/>
        <end position="108"/>
    </location>
</feature>
<evidence type="ECO:0000313" key="10">
    <source>
        <dbReference type="EMBL" id="MBP1855758.1"/>
    </source>
</evidence>
<keyword evidence="7 8" id="KW-0472">Membrane</keyword>
<keyword evidence="3 8" id="KW-0813">Transport</keyword>
<evidence type="ECO:0000313" key="11">
    <source>
        <dbReference type="Proteomes" id="UP000767291"/>
    </source>
</evidence>
<proteinExistence type="inferred from homology"/>
<feature type="transmembrane region" description="Helical" evidence="9">
    <location>
        <begin position="17"/>
        <end position="34"/>
    </location>
</feature>
<feature type="transmembrane region" description="Helical" evidence="9">
    <location>
        <begin position="117"/>
        <end position="139"/>
    </location>
</feature>
<feature type="transmembrane region" description="Helical" evidence="9">
    <location>
        <begin position="55"/>
        <end position="79"/>
    </location>
</feature>